<accession>A0A948RVB8</accession>
<dbReference type="Gene3D" id="2.60.40.4070">
    <property type="match status" value="1"/>
</dbReference>
<dbReference type="PANTHER" id="PTHR12411">
    <property type="entry name" value="CYSTEINE PROTEASE FAMILY C1-RELATED"/>
    <property type="match status" value="1"/>
</dbReference>
<dbReference type="GO" id="GO:0006508">
    <property type="term" value="P:proteolysis"/>
    <property type="evidence" value="ECO:0007669"/>
    <property type="project" value="InterPro"/>
</dbReference>
<dbReference type="PROSITE" id="PS00139">
    <property type="entry name" value="THIOL_PROTEASE_CYS"/>
    <property type="match status" value="1"/>
</dbReference>
<dbReference type="SUPFAM" id="SSF54001">
    <property type="entry name" value="Cysteine proteinases"/>
    <property type="match status" value="1"/>
</dbReference>
<dbReference type="PRINTS" id="PR00705">
    <property type="entry name" value="PAPAIN"/>
</dbReference>
<evidence type="ECO:0000313" key="4">
    <source>
        <dbReference type="Proteomes" id="UP000777784"/>
    </source>
</evidence>
<evidence type="ECO:0000259" key="2">
    <source>
        <dbReference type="SMART" id="SM00645"/>
    </source>
</evidence>
<dbReference type="CDD" id="cd02248">
    <property type="entry name" value="Peptidase_C1A"/>
    <property type="match status" value="1"/>
</dbReference>
<dbReference type="InterPro" id="IPR000169">
    <property type="entry name" value="Pept_cys_AS"/>
</dbReference>
<feature type="domain" description="Peptidase C1A papain C-terminal" evidence="2">
    <location>
        <begin position="129"/>
        <end position="337"/>
    </location>
</feature>
<evidence type="ECO:0000313" key="3">
    <source>
        <dbReference type="EMBL" id="MBU2690646.1"/>
    </source>
</evidence>
<organism evidence="3 4">
    <name type="scientific">Eiseniibacteriota bacterium</name>
    <dbReference type="NCBI Taxonomy" id="2212470"/>
    <lineage>
        <taxon>Bacteria</taxon>
        <taxon>Candidatus Eiseniibacteriota</taxon>
    </lineage>
</organism>
<dbReference type="Gene3D" id="3.90.70.10">
    <property type="entry name" value="Cysteine proteinases"/>
    <property type="match status" value="1"/>
</dbReference>
<dbReference type="InterPro" id="IPR038765">
    <property type="entry name" value="Papain-like_cys_pep_sf"/>
</dbReference>
<dbReference type="Pfam" id="PF00112">
    <property type="entry name" value="Peptidase_C1"/>
    <property type="match status" value="1"/>
</dbReference>
<dbReference type="AlphaFoldDB" id="A0A948RVB8"/>
<dbReference type="GO" id="GO:0008234">
    <property type="term" value="F:cysteine-type peptidase activity"/>
    <property type="evidence" value="ECO:0007669"/>
    <property type="project" value="InterPro"/>
</dbReference>
<gene>
    <name evidence="3" type="ORF">KJ970_06920</name>
</gene>
<comment type="caution">
    <text evidence="3">The sequence shown here is derived from an EMBL/GenBank/DDBJ whole genome shotgun (WGS) entry which is preliminary data.</text>
</comment>
<evidence type="ECO:0000256" key="1">
    <source>
        <dbReference type="ARBA" id="ARBA00008455"/>
    </source>
</evidence>
<dbReference type="InterPro" id="IPR039417">
    <property type="entry name" value="Peptidase_C1A_papain-like"/>
</dbReference>
<sequence length="727" mass="81161">MLCGITSKDSCAFGSFKKHATDTGFPRRPNDGGKNRILGIVLLSIFFVAPFSIRPAAAEEPLPPEKDETLEEVRQKIAEKGYRWKAGPTSRSDWSWERLQRTLTLNPPDDMDQYPRIDPSISMKNADDLPIRFDWRDHEGTTPAKNQGDCGSCWAFASIGALEGCARIHDGLIYDLSEQQMLSCNDSGYGCDGGWMNSCYRLFMDPGAMTEEDIPYVATELAACFQNHFEPQAKISNWFYLSQSTRAMKAAIYEYGPIVVAMMVHSDFRYYQGDCYEHASVGDVNHAVIIVGWDDYVCGDHGAWICKNSWSEGWGENGFFYIGYHSADIGERAAAIVHIPLPRVHILHVPVDSRPESGFDFEISADIMSKVSTVCPDSVFMSYRINGGGFETFLLAGTETPGVYSGAIPAQPLLTTIDYYLSATDHDGNHVCSPLLAPDEYYSFDVVKWRDNFEDDSDAWVVGGSEDDATKGIWERVEPIGTAFQPGEDHTHSGTQCWITGQHIPGEDDAFNDVDFGQTTLTSPMYNLRGSKTARAKYFRWFTNHLGANPYEDYWVVQARNNGGAWVDIENINISTAEWVLVDSDLIEKFGHALGDVQFRFIASDRGPGSAVEAAIDDFAIFADPDTTTTWALNGQDYRMSLASPNPLHVQTIFKLQIERPIAGSIQVYGVDGRLIRNLFQGEFSPGSLEIPWDGRDENGNRVRPGVYLYRVDIGEDRNQGRIVVIR</sequence>
<dbReference type="Proteomes" id="UP000777784">
    <property type="component" value="Unassembled WGS sequence"/>
</dbReference>
<comment type="similarity">
    <text evidence="1">Belongs to the peptidase C1 family.</text>
</comment>
<name>A0A948RVB8_UNCEI</name>
<reference evidence="3" key="1">
    <citation type="submission" date="2021-05" db="EMBL/GenBank/DDBJ databases">
        <title>Energy efficiency and biological interactions define the core microbiome of deep oligotrophic groundwater.</title>
        <authorList>
            <person name="Mehrshad M."/>
            <person name="Lopez-Fernandez M."/>
            <person name="Bell E."/>
            <person name="Bernier-Latmani R."/>
            <person name="Bertilsson S."/>
            <person name="Dopson M."/>
        </authorList>
    </citation>
    <scope>NUCLEOTIDE SEQUENCE</scope>
    <source>
        <strain evidence="3">Modern_marine.mb.64</strain>
    </source>
</reference>
<dbReference type="EMBL" id="JAHJDP010000032">
    <property type="protein sequence ID" value="MBU2690646.1"/>
    <property type="molecule type" value="Genomic_DNA"/>
</dbReference>
<dbReference type="InterPro" id="IPR000668">
    <property type="entry name" value="Peptidase_C1A_C"/>
</dbReference>
<protein>
    <recommendedName>
        <fullName evidence="2">Peptidase C1A papain C-terminal domain-containing protein</fullName>
    </recommendedName>
</protein>
<dbReference type="SMART" id="SM00645">
    <property type="entry name" value="Pept_C1"/>
    <property type="match status" value="1"/>
</dbReference>
<dbReference type="InterPro" id="IPR013128">
    <property type="entry name" value="Peptidase_C1A"/>
</dbReference>
<proteinExistence type="inferred from homology"/>